<gene>
    <name evidence="2" type="ordered locus">Ththe16_1977</name>
</gene>
<protein>
    <submittedName>
        <fullName evidence="2">Uncharacterized protein</fullName>
    </submittedName>
</protein>
<dbReference type="Proteomes" id="UP000009233">
    <property type="component" value="Plasmid pTHTHE1601"/>
</dbReference>
<name>F6DIX1_THETG</name>
<proteinExistence type="predicted"/>
<dbReference type="AlphaFoldDB" id="F6DIX1"/>
<evidence type="ECO:0000256" key="1">
    <source>
        <dbReference type="SAM" id="Phobius"/>
    </source>
</evidence>
<dbReference type="KEGG" id="tts:Ththe16_1977"/>
<organism evidence="2 3">
    <name type="scientific">Thermus thermophilus (strain SG0.5JP17-16)</name>
    <dbReference type="NCBI Taxonomy" id="762633"/>
    <lineage>
        <taxon>Bacteria</taxon>
        <taxon>Thermotogati</taxon>
        <taxon>Deinococcota</taxon>
        <taxon>Deinococci</taxon>
        <taxon>Thermales</taxon>
        <taxon>Thermaceae</taxon>
        <taxon>Thermus</taxon>
    </lineage>
</organism>
<reference evidence="2 3" key="1">
    <citation type="submission" date="2011-05" db="EMBL/GenBank/DDBJ databases">
        <title>Complete sequence of plasmid of Thermus thermophilus SG0.5JP17-16.</title>
        <authorList>
            <consortium name="US DOE Joint Genome Institute"/>
            <person name="Lucas S."/>
            <person name="Han J."/>
            <person name="Lapidus A."/>
            <person name="Cheng J.-F."/>
            <person name="Goodwin L."/>
            <person name="Pitluck S."/>
            <person name="Peters L."/>
            <person name="Mikhailova N."/>
            <person name="Teshima H."/>
            <person name="Han C."/>
            <person name="Tapia R."/>
            <person name="Land M."/>
            <person name="Hauser L."/>
            <person name="Kyrpides N."/>
            <person name="Ivanova N."/>
            <person name="Pagani I."/>
            <person name="Allgaier M."/>
            <person name="Hugenholtz P."/>
            <person name="Singer S."/>
            <person name="Gladden J."/>
            <person name="Woyke T."/>
        </authorList>
    </citation>
    <scope>NUCLEOTIDE SEQUENCE [LARGE SCALE GENOMIC DNA]</scope>
    <source>
        <strain evidence="2 3">SG0.5JP17-16</strain>
        <plasmid evidence="3">Plasmid pTHTHE1601</plasmid>
    </source>
</reference>
<keyword evidence="1" id="KW-0472">Membrane</keyword>
<feature type="transmembrane region" description="Helical" evidence="1">
    <location>
        <begin position="165"/>
        <end position="183"/>
    </location>
</feature>
<dbReference type="HOGENOM" id="CLU_1255469_0_0_0"/>
<dbReference type="RefSeq" id="WP_014510994.1">
    <property type="nucleotide sequence ID" value="NC_017273.1"/>
</dbReference>
<dbReference type="EMBL" id="CP002778">
    <property type="protein sequence ID" value="AEG34368.1"/>
    <property type="molecule type" value="Genomic_DNA"/>
</dbReference>
<accession>F6DIX1</accession>
<evidence type="ECO:0000313" key="3">
    <source>
        <dbReference type="Proteomes" id="UP000009233"/>
    </source>
</evidence>
<geneLocation type="plasmid" evidence="2 3">
    <name>pTHTHE1601</name>
</geneLocation>
<feature type="transmembrane region" description="Helical" evidence="1">
    <location>
        <begin position="120"/>
        <end position="144"/>
    </location>
</feature>
<evidence type="ECO:0000313" key="2">
    <source>
        <dbReference type="EMBL" id="AEG34368.1"/>
    </source>
</evidence>
<sequence length="220" mass="23217">MVAVNLRLFVAALTALFLALLLALPWKVEDWQALLFWTAVTALLAQPSVPLSLLGNVSLHFLGALTLVFSCSPPAAALAASLALPLAGRPILLERELFNRSQVGLATLAASWVHAANPGIVGAFLAGAAYFLVNTAAMLLLAWVRYALPPLYAWRRNFAPYGPTYVAGALGGTLSGVLGGIGVTLPLRVALASFLAFYLFALGPLHPRRLEEVEAMGKAS</sequence>
<feature type="transmembrane region" description="Helical" evidence="1">
    <location>
        <begin position="33"/>
        <end position="54"/>
    </location>
</feature>
<keyword evidence="2" id="KW-0614">Plasmid</keyword>
<dbReference type="PATRIC" id="fig|762633.3.peg.1964"/>
<keyword evidence="1" id="KW-0812">Transmembrane</keyword>
<feature type="transmembrane region" description="Helical" evidence="1">
    <location>
        <begin position="61"/>
        <end position="84"/>
    </location>
</feature>
<keyword evidence="1" id="KW-1133">Transmembrane helix</keyword>